<dbReference type="Proteomes" id="UP000499080">
    <property type="component" value="Unassembled WGS sequence"/>
</dbReference>
<dbReference type="AlphaFoldDB" id="A0A4Y1ZXH8"/>
<dbReference type="EMBL" id="BGPR01078699">
    <property type="protein sequence ID" value="GBL71627.1"/>
    <property type="molecule type" value="Genomic_DNA"/>
</dbReference>
<evidence type="ECO:0000313" key="1">
    <source>
        <dbReference type="EMBL" id="GBL71627.1"/>
    </source>
</evidence>
<proteinExistence type="predicted"/>
<evidence type="ECO:0000313" key="2">
    <source>
        <dbReference type="Proteomes" id="UP000499080"/>
    </source>
</evidence>
<feature type="non-terminal residue" evidence="1">
    <location>
        <position position="66"/>
    </location>
</feature>
<gene>
    <name evidence="1" type="ORF">AVEN_169425_1</name>
</gene>
<sequence length="66" mass="7683">MWEKYKNAMANGIFHKLQGHKESIEYNDVIYNEALTKVEDQVISITGNDLSSVGMNRKRRKEEVPK</sequence>
<reference evidence="1 2" key="1">
    <citation type="journal article" date="2019" name="Sci. Rep.">
        <title>Orb-weaving spider Araneus ventricosus genome elucidates the spidroin gene catalogue.</title>
        <authorList>
            <person name="Kono N."/>
            <person name="Nakamura H."/>
            <person name="Ohtoshi R."/>
            <person name="Moran D.A.P."/>
            <person name="Shinohara A."/>
            <person name="Yoshida Y."/>
            <person name="Fujiwara M."/>
            <person name="Mori M."/>
            <person name="Tomita M."/>
            <person name="Arakawa K."/>
        </authorList>
    </citation>
    <scope>NUCLEOTIDE SEQUENCE [LARGE SCALE GENOMIC DNA]</scope>
</reference>
<name>A0A4Y1ZXH8_ARAVE</name>
<comment type="caution">
    <text evidence="1">The sequence shown here is derived from an EMBL/GenBank/DDBJ whole genome shotgun (WGS) entry which is preliminary data.</text>
</comment>
<accession>A0A4Y1ZXH8</accession>
<organism evidence="1 2">
    <name type="scientific">Araneus ventricosus</name>
    <name type="common">Orbweaver spider</name>
    <name type="synonym">Epeira ventricosa</name>
    <dbReference type="NCBI Taxonomy" id="182803"/>
    <lineage>
        <taxon>Eukaryota</taxon>
        <taxon>Metazoa</taxon>
        <taxon>Ecdysozoa</taxon>
        <taxon>Arthropoda</taxon>
        <taxon>Chelicerata</taxon>
        <taxon>Arachnida</taxon>
        <taxon>Araneae</taxon>
        <taxon>Araneomorphae</taxon>
        <taxon>Entelegynae</taxon>
        <taxon>Araneoidea</taxon>
        <taxon>Araneidae</taxon>
        <taxon>Araneus</taxon>
    </lineage>
</organism>
<protein>
    <submittedName>
        <fullName evidence="1">Uncharacterized protein</fullName>
    </submittedName>
</protein>
<keyword evidence="2" id="KW-1185">Reference proteome</keyword>